<accession>A0A0A3ZCG1</accession>
<keyword evidence="4" id="KW-0472">Membrane</keyword>
<dbReference type="InterPro" id="IPR010090">
    <property type="entry name" value="Phage_tape_meas"/>
</dbReference>
<dbReference type="PANTHER" id="PTHR37813">
    <property type="entry name" value="FELS-2 PROPHAGE PROTEIN"/>
    <property type="match status" value="1"/>
</dbReference>
<evidence type="ECO:0000256" key="1">
    <source>
        <dbReference type="ARBA" id="ARBA00022612"/>
    </source>
</evidence>
<comment type="caution">
    <text evidence="6">The sequence shown here is derived from an EMBL/GenBank/DDBJ whole genome shotgun (WGS) entry which is preliminary data.</text>
</comment>
<feature type="transmembrane region" description="Helical" evidence="4">
    <location>
        <begin position="615"/>
        <end position="634"/>
    </location>
</feature>
<evidence type="ECO:0000256" key="3">
    <source>
        <dbReference type="SAM" id="MobiDB-lite"/>
    </source>
</evidence>
<sequence>MSDTSLRLQVVLDAVDKITRPFRNAQAGSRELAAALKASKDSLKSLNEQAGRIDGFRKTRSQLAITEKNLATARHEAAQLATQFAATSKPTAQQAKLLAQARSRAGELQQTYNGLRLSVQRQREALSAAGIDTKQLSAAQRRLRTDANGASAAIERQQAQLRKLGERQQKLSAMRTRHDKTMEMRNSLAGNGAGMVATGVTTGMTMLAPVRAYSESEDASTQLAASMMGPGAKVLPEFEKINRLAVSLGDKLPGTTADFQNMMTMLRRQGMSAQAILGGLGEATAYLGVQLKMAPTAAAEFAAKLQDATQTSEKDMMALTDIIQKGFYAGVDADNMLQGFSKIGSAMDIIHEKGITAAKTFAPLLVMADQASMAGESAGNAYRKIFQATLNNKKTGKANDELAGTGITLKFQNEKGQFAGLENLYAQLAKLRTLTDDGKRQSVIKTLFGDDAETLQALNIMISKGIEGYRETAAKLDNQAALRERVNASLGTLGNKWEAATGSFTNAMAAIGETVAPDLKRLSDWLGSLATSLGNFAKQHPQLTAGLFKLGAGFAIAATAVGALSLAAAAVLGPLAVLRLSCGALGIKAVSAFSLIRGALGLTGNSILWLGRLMMANPILAVIGLIAAGALLIWQNWDTLGPKLAALWSGISAKVSAVWAAIRTYISTKWNEIVADVQALPARFQEAGSQMIDGLMAGIGQKWEGLRSKLSSLTSFLPDWMKPDSASPALPKTPVRGPGPATGFAGLYDSGGVIPSGRFGIAGENGPELVNGPATITSRRRTTSLAAAAAIALGAAAAPASARPVHPMSLPVKSSPGAVTAADSGQPVVVMQGKYEINVHQQPGQNAQDVVEEVMRRLAEKERQAQARARSSYSDRGGFDS</sequence>
<keyword evidence="4" id="KW-1133">Transmembrane helix</keyword>
<evidence type="ECO:0000256" key="4">
    <source>
        <dbReference type="SAM" id="Phobius"/>
    </source>
</evidence>
<evidence type="ECO:0000256" key="2">
    <source>
        <dbReference type="SAM" id="Coils"/>
    </source>
</evidence>
<feature type="coiled-coil region" evidence="2">
    <location>
        <begin position="147"/>
        <end position="174"/>
    </location>
</feature>
<gene>
    <name evidence="6" type="ORF">NG99_04285</name>
</gene>
<dbReference type="Proteomes" id="UP000030351">
    <property type="component" value="Unassembled WGS sequence"/>
</dbReference>
<evidence type="ECO:0000313" key="6">
    <source>
        <dbReference type="EMBL" id="KGT95346.1"/>
    </source>
</evidence>
<keyword evidence="4" id="KW-0812">Transmembrane</keyword>
<feature type="region of interest" description="Disordered" evidence="3">
    <location>
        <begin position="861"/>
        <end position="881"/>
    </location>
</feature>
<protein>
    <submittedName>
        <fullName evidence="6">Tail protein</fullName>
    </submittedName>
</protein>
<keyword evidence="7" id="KW-1185">Reference proteome</keyword>
<proteinExistence type="predicted"/>
<evidence type="ECO:0000259" key="5">
    <source>
        <dbReference type="Pfam" id="PF10145"/>
    </source>
</evidence>
<keyword evidence="1" id="KW-1188">Viral release from host cell</keyword>
<dbReference type="RefSeq" id="WP_034888949.1">
    <property type="nucleotide sequence ID" value="NZ_JRUQ01000018.1"/>
</dbReference>
<organism evidence="6 7">
    <name type="scientific">Erwinia typographi</name>
    <dbReference type="NCBI Taxonomy" id="371042"/>
    <lineage>
        <taxon>Bacteria</taxon>
        <taxon>Pseudomonadati</taxon>
        <taxon>Pseudomonadota</taxon>
        <taxon>Gammaproteobacteria</taxon>
        <taxon>Enterobacterales</taxon>
        <taxon>Erwiniaceae</taxon>
        <taxon>Erwinia</taxon>
    </lineage>
</organism>
<name>A0A0A3ZCG1_9GAMM</name>
<dbReference type="OrthoDB" id="8019720at2"/>
<dbReference type="eggNOG" id="COG5283">
    <property type="taxonomic scope" value="Bacteria"/>
</dbReference>
<dbReference type="Pfam" id="PF10145">
    <property type="entry name" value="PhageMin_Tail"/>
    <property type="match status" value="1"/>
</dbReference>
<dbReference type="STRING" id="371042.NG99_04285"/>
<dbReference type="NCBIfam" id="TIGR01760">
    <property type="entry name" value="tape_meas_TP901"/>
    <property type="match status" value="1"/>
</dbReference>
<feature type="domain" description="Phage tail tape measure protein" evidence="5">
    <location>
        <begin position="244"/>
        <end position="449"/>
    </location>
</feature>
<feature type="transmembrane region" description="Helical" evidence="4">
    <location>
        <begin position="550"/>
        <end position="577"/>
    </location>
</feature>
<evidence type="ECO:0000313" key="7">
    <source>
        <dbReference type="Proteomes" id="UP000030351"/>
    </source>
</evidence>
<reference evidence="6 7" key="1">
    <citation type="submission" date="2014-10" db="EMBL/GenBank/DDBJ databases">
        <title>Genome sequence of Erwinia typographi M043b.</title>
        <authorList>
            <person name="Chan K.-G."/>
            <person name="Tan W.-S."/>
        </authorList>
    </citation>
    <scope>NUCLEOTIDE SEQUENCE [LARGE SCALE GENOMIC DNA]</scope>
    <source>
        <strain evidence="6 7">M043b</strain>
    </source>
</reference>
<dbReference type="PANTHER" id="PTHR37813:SF1">
    <property type="entry name" value="FELS-2 PROPHAGE PROTEIN"/>
    <property type="match status" value="1"/>
</dbReference>
<keyword evidence="2" id="KW-0175">Coiled coil</keyword>
<dbReference type="EMBL" id="JRUQ01000018">
    <property type="protein sequence ID" value="KGT95346.1"/>
    <property type="molecule type" value="Genomic_DNA"/>
</dbReference>
<feature type="coiled-coil region" evidence="2">
    <location>
        <begin position="29"/>
        <end position="83"/>
    </location>
</feature>
<dbReference type="AlphaFoldDB" id="A0A0A3ZCG1"/>